<evidence type="ECO:0000313" key="12">
    <source>
        <dbReference type="Proteomes" id="UP001179280"/>
    </source>
</evidence>
<dbReference type="InterPro" id="IPR001088">
    <property type="entry name" value="Glyco_hydro_4"/>
</dbReference>
<dbReference type="SUPFAM" id="SSF56327">
    <property type="entry name" value="LDH C-terminal domain-like"/>
    <property type="match status" value="1"/>
</dbReference>
<dbReference type="RefSeq" id="WP_035440379.1">
    <property type="nucleotide sequence ID" value="NZ_JAFBCV010000005.1"/>
</dbReference>
<protein>
    <submittedName>
        <fullName evidence="11">Alpha-galactosidase</fullName>
        <ecNumber evidence="11">3.2.1.22</ecNumber>
    </submittedName>
</protein>
<accession>A0ABS2ST56</accession>
<dbReference type="NCBIfam" id="NF011657">
    <property type="entry name" value="PRK15076.1"/>
    <property type="match status" value="1"/>
</dbReference>
<evidence type="ECO:0000256" key="8">
    <source>
        <dbReference type="ARBA" id="ARBA00023295"/>
    </source>
</evidence>
<evidence type="ECO:0000256" key="6">
    <source>
        <dbReference type="ARBA" id="ARBA00023211"/>
    </source>
</evidence>
<dbReference type="Pfam" id="PF11975">
    <property type="entry name" value="Glyco_hydro_4C"/>
    <property type="match status" value="1"/>
</dbReference>
<keyword evidence="8 9" id="KW-0326">Glycosidase</keyword>
<dbReference type="InterPro" id="IPR036291">
    <property type="entry name" value="NAD(P)-bd_dom_sf"/>
</dbReference>
<comment type="caution">
    <text evidence="11">The sequence shown here is derived from an EMBL/GenBank/DDBJ whole genome shotgun (WGS) entry which is preliminary data.</text>
</comment>
<feature type="domain" description="Glycosyl hydrolase family 4 C-terminal" evidence="10">
    <location>
        <begin position="194"/>
        <end position="405"/>
    </location>
</feature>
<dbReference type="InterPro" id="IPR015955">
    <property type="entry name" value="Lactate_DH/Glyco_Ohase_4_C"/>
</dbReference>
<evidence type="ECO:0000256" key="5">
    <source>
        <dbReference type="ARBA" id="ARBA00023027"/>
    </source>
</evidence>
<dbReference type="PANTHER" id="PTHR32092:SF6">
    <property type="entry name" value="ALPHA-GALACTOSIDASE"/>
    <property type="match status" value="1"/>
</dbReference>
<organism evidence="11 12">
    <name type="scientific">Shouchella xiaoxiensis</name>
    <dbReference type="NCBI Taxonomy" id="766895"/>
    <lineage>
        <taxon>Bacteria</taxon>
        <taxon>Bacillati</taxon>
        <taxon>Bacillota</taxon>
        <taxon>Bacilli</taxon>
        <taxon>Bacillales</taxon>
        <taxon>Bacillaceae</taxon>
        <taxon>Shouchella</taxon>
    </lineage>
</organism>
<dbReference type="PRINTS" id="PR00732">
    <property type="entry name" value="GLHYDRLASE4"/>
</dbReference>
<sequence length="433" mass="48689">MKKITFIGAGSTIFAKNVLGDCMHVEALQQFEFALYDIDPVRLKESHTLLSHLKENVRSTVTIKSYDDRKEALKGASYIINAIQVGGYKPSTVIDFEIPKKYGLRQTIGDTIGIGGLFRSLRTIPVLLDIAKDIEEVAPEALLLNYTNPMATLIGAISRTTAVKNVGLCHSVQVCTRDLFKHLDMDHSGIEEKIAGINHVAWLLEVKKDGVDLYPEIKRRAREKSKESHHDMVRYELMQRFGYYLTESSEHNAEYHPYFIKSKYPELIDAFNIPLDEYPRRCVSQIERWEQMKVDLVDNASISHDRSIEYGSRIIEAMETGEPFLFGGNVMNTGGLISNLPQKACVEVQCIANRSGITPTHVGDLPEQLAAINRTNINTQLLTVEAALTQKREHIYHAALLDPHTSAELSIDDIVSLCDELIEAHGDYLPTYS</sequence>
<reference evidence="11" key="1">
    <citation type="submission" date="2021-01" db="EMBL/GenBank/DDBJ databases">
        <title>Genomic Encyclopedia of Type Strains, Phase IV (KMG-IV): sequencing the most valuable type-strain genomes for metagenomic binning, comparative biology and taxonomic classification.</title>
        <authorList>
            <person name="Goeker M."/>
        </authorList>
    </citation>
    <scope>NUCLEOTIDE SEQUENCE</scope>
    <source>
        <strain evidence="11">DSM 21943</strain>
    </source>
</reference>
<evidence type="ECO:0000256" key="4">
    <source>
        <dbReference type="ARBA" id="ARBA00022801"/>
    </source>
</evidence>
<keyword evidence="7" id="KW-0119">Carbohydrate metabolism</keyword>
<evidence type="ECO:0000256" key="7">
    <source>
        <dbReference type="ARBA" id="ARBA00023277"/>
    </source>
</evidence>
<proteinExistence type="inferred from homology"/>
<dbReference type="Proteomes" id="UP001179280">
    <property type="component" value="Unassembled WGS sequence"/>
</dbReference>
<dbReference type="InterPro" id="IPR022616">
    <property type="entry name" value="Glyco_hydro_4_C"/>
</dbReference>
<evidence type="ECO:0000256" key="2">
    <source>
        <dbReference type="ARBA" id="ARBA00010141"/>
    </source>
</evidence>
<evidence type="ECO:0000313" key="11">
    <source>
        <dbReference type="EMBL" id="MBM7838713.1"/>
    </source>
</evidence>
<keyword evidence="3" id="KW-0479">Metal-binding</keyword>
<dbReference type="EMBL" id="JAFBCV010000005">
    <property type="protein sequence ID" value="MBM7838713.1"/>
    <property type="molecule type" value="Genomic_DNA"/>
</dbReference>
<dbReference type="Pfam" id="PF02056">
    <property type="entry name" value="Glyco_hydro_4"/>
    <property type="match status" value="1"/>
</dbReference>
<keyword evidence="4 9" id="KW-0378">Hydrolase</keyword>
<keyword evidence="5 9" id="KW-0520">NAD</keyword>
<comment type="cofactor">
    <cofactor evidence="1">
        <name>Mn(2+)</name>
        <dbReference type="ChEBI" id="CHEBI:29035"/>
    </cofactor>
</comment>
<dbReference type="CDD" id="cd05297">
    <property type="entry name" value="GH4_alpha_glucosidase_galactosidase"/>
    <property type="match status" value="1"/>
</dbReference>
<evidence type="ECO:0000256" key="9">
    <source>
        <dbReference type="RuleBase" id="RU361152"/>
    </source>
</evidence>
<dbReference type="SUPFAM" id="SSF51735">
    <property type="entry name" value="NAD(P)-binding Rossmann-fold domains"/>
    <property type="match status" value="1"/>
</dbReference>
<dbReference type="GO" id="GO:0004557">
    <property type="term" value="F:alpha-galactosidase activity"/>
    <property type="evidence" value="ECO:0007669"/>
    <property type="project" value="UniProtKB-EC"/>
</dbReference>
<evidence type="ECO:0000259" key="10">
    <source>
        <dbReference type="Pfam" id="PF11975"/>
    </source>
</evidence>
<comment type="cofactor">
    <cofactor evidence="9">
        <name>NAD(+)</name>
        <dbReference type="ChEBI" id="CHEBI:57540"/>
    </cofactor>
    <text evidence="9">Binds 1 NAD(+) per subunit.</text>
</comment>
<dbReference type="PANTHER" id="PTHR32092">
    <property type="entry name" value="6-PHOSPHO-BETA-GLUCOSIDASE-RELATED"/>
    <property type="match status" value="1"/>
</dbReference>
<dbReference type="InterPro" id="IPR053715">
    <property type="entry name" value="GH4_Enzyme_sf"/>
</dbReference>
<dbReference type="Gene3D" id="3.90.1820.10">
    <property type="entry name" value="AglA-like glucosidase"/>
    <property type="match status" value="1"/>
</dbReference>
<gene>
    <name evidence="11" type="ORF">JOC54_001972</name>
</gene>
<dbReference type="EC" id="3.2.1.22" evidence="11"/>
<evidence type="ECO:0000256" key="3">
    <source>
        <dbReference type="ARBA" id="ARBA00022723"/>
    </source>
</evidence>
<keyword evidence="12" id="KW-1185">Reference proteome</keyword>
<comment type="similarity">
    <text evidence="2 9">Belongs to the glycosyl hydrolase 4 family.</text>
</comment>
<name>A0ABS2ST56_9BACI</name>
<keyword evidence="6" id="KW-0464">Manganese</keyword>
<evidence type="ECO:0000256" key="1">
    <source>
        <dbReference type="ARBA" id="ARBA00001936"/>
    </source>
</evidence>